<organism evidence="2 3">
    <name type="scientific">Cylindrobasidium torrendii FP15055 ss-10</name>
    <dbReference type="NCBI Taxonomy" id="1314674"/>
    <lineage>
        <taxon>Eukaryota</taxon>
        <taxon>Fungi</taxon>
        <taxon>Dikarya</taxon>
        <taxon>Basidiomycota</taxon>
        <taxon>Agaricomycotina</taxon>
        <taxon>Agaricomycetes</taxon>
        <taxon>Agaricomycetidae</taxon>
        <taxon>Agaricales</taxon>
        <taxon>Marasmiineae</taxon>
        <taxon>Physalacriaceae</taxon>
        <taxon>Cylindrobasidium</taxon>
    </lineage>
</organism>
<dbReference type="STRING" id="1314674.A0A0D7B147"/>
<feature type="compositionally biased region" description="Pro residues" evidence="1">
    <location>
        <begin position="312"/>
        <end position="330"/>
    </location>
</feature>
<evidence type="ECO:0000313" key="2">
    <source>
        <dbReference type="EMBL" id="KIY64187.1"/>
    </source>
</evidence>
<accession>A0A0D7B147</accession>
<feature type="compositionally biased region" description="Polar residues" evidence="1">
    <location>
        <begin position="440"/>
        <end position="449"/>
    </location>
</feature>
<evidence type="ECO:0000256" key="1">
    <source>
        <dbReference type="SAM" id="MobiDB-lite"/>
    </source>
</evidence>
<feature type="compositionally biased region" description="Basic and acidic residues" evidence="1">
    <location>
        <begin position="205"/>
        <end position="219"/>
    </location>
</feature>
<sequence>MHYHPIYFPLDYYLATPVRGHLEPHDAANPKNWRYLQTTDTPNELKILLPPAVASQYDQLLKIELAELSKGANVSWERILEIRHLKDRMVRKCQRMSRITPPKRLGRGESFVFQSLVAPDDFRLKEMEAWLQQEARNHKPAPAPSTSSAPPAAIKARPAIQRPLPANQQRQPPTPRPNPVIRSTCCARCAQSKSSGTTPPRNHHPPHDENGPQTRERAQHAPPEAVHQPRPRRVRSPSPTFTPSPSPSPPPEEQSPSPSPVPPSTPERSPSPHEDILPNPSDPLPDAPDLVEPAPMPLAEDKPEEVETAVDPSPPELSLPESPPDSPPLPVEDDPPSSSDSSTVAPSPPGSPAPLPHLLRLSDPSMFKVMQDEPAPMPPLPEAPNRPPLARRRSCIKRSASDPKTVSWADDNGESEQIAKVNFFTAEPDAEDAESDTTDQADVSNTADNGQDDDDDDDGITRLDSLHSELRKSLEEAQADPAHFQLIESLIADHKQKMRNGASHDSFHFQSSLLEQVLEADEDDSKDGEHENDA</sequence>
<feature type="region of interest" description="Disordered" evidence="1">
    <location>
        <begin position="188"/>
        <end position="464"/>
    </location>
</feature>
<name>A0A0D7B147_9AGAR</name>
<protein>
    <submittedName>
        <fullName evidence="2">Uncharacterized protein</fullName>
    </submittedName>
</protein>
<feature type="compositionally biased region" description="Pro residues" evidence="1">
    <location>
        <begin position="240"/>
        <end position="265"/>
    </location>
</feature>
<feature type="region of interest" description="Disordered" evidence="1">
    <location>
        <begin position="513"/>
        <end position="534"/>
    </location>
</feature>
<proteinExistence type="predicted"/>
<feature type="compositionally biased region" description="Acidic residues" evidence="1">
    <location>
        <begin position="428"/>
        <end position="439"/>
    </location>
</feature>
<keyword evidence="3" id="KW-1185">Reference proteome</keyword>
<reference evidence="2 3" key="1">
    <citation type="journal article" date="2015" name="Fungal Genet. Biol.">
        <title>Evolution of novel wood decay mechanisms in Agaricales revealed by the genome sequences of Fistulina hepatica and Cylindrobasidium torrendii.</title>
        <authorList>
            <person name="Floudas D."/>
            <person name="Held B.W."/>
            <person name="Riley R."/>
            <person name="Nagy L.G."/>
            <person name="Koehler G."/>
            <person name="Ransdell A.S."/>
            <person name="Younus H."/>
            <person name="Chow J."/>
            <person name="Chiniquy J."/>
            <person name="Lipzen A."/>
            <person name="Tritt A."/>
            <person name="Sun H."/>
            <person name="Haridas S."/>
            <person name="LaButti K."/>
            <person name="Ohm R.A."/>
            <person name="Kues U."/>
            <person name="Blanchette R.A."/>
            <person name="Grigoriev I.V."/>
            <person name="Minto R.E."/>
            <person name="Hibbett D.S."/>
        </authorList>
    </citation>
    <scope>NUCLEOTIDE SEQUENCE [LARGE SCALE GENOMIC DNA]</scope>
    <source>
        <strain evidence="2 3">FP15055 ss-10</strain>
    </source>
</reference>
<evidence type="ECO:0000313" key="3">
    <source>
        <dbReference type="Proteomes" id="UP000054007"/>
    </source>
</evidence>
<dbReference type="OrthoDB" id="3258282at2759"/>
<feature type="compositionally biased region" description="Pro residues" evidence="1">
    <location>
        <begin position="346"/>
        <end position="355"/>
    </location>
</feature>
<dbReference type="EMBL" id="KN880649">
    <property type="protein sequence ID" value="KIY64187.1"/>
    <property type="molecule type" value="Genomic_DNA"/>
</dbReference>
<dbReference type="AlphaFoldDB" id="A0A0D7B147"/>
<feature type="compositionally biased region" description="Low complexity" evidence="1">
    <location>
        <begin position="336"/>
        <end position="345"/>
    </location>
</feature>
<feature type="compositionally biased region" description="Pro residues" evidence="1">
    <location>
        <begin position="375"/>
        <end position="387"/>
    </location>
</feature>
<feature type="compositionally biased region" description="Polar residues" evidence="1">
    <location>
        <begin position="191"/>
        <end position="200"/>
    </location>
</feature>
<dbReference type="Proteomes" id="UP000054007">
    <property type="component" value="Unassembled WGS sequence"/>
</dbReference>
<gene>
    <name evidence="2" type="ORF">CYLTODRAFT_425428</name>
</gene>